<proteinExistence type="predicted"/>
<comment type="caution">
    <text evidence="1">The sequence shown here is derived from an EMBL/GenBank/DDBJ whole genome shotgun (WGS) entry which is preliminary data.</text>
</comment>
<dbReference type="EMBL" id="JARQZJ010000035">
    <property type="protein sequence ID" value="KAK9875973.1"/>
    <property type="molecule type" value="Genomic_DNA"/>
</dbReference>
<keyword evidence="2" id="KW-1185">Reference proteome</keyword>
<reference evidence="1 2" key="1">
    <citation type="submission" date="2023-03" db="EMBL/GenBank/DDBJ databases">
        <title>Genome insight into feeding habits of ladybird beetles.</title>
        <authorList>
            <person name="Li H.-S."/>
            <person name="Huang Y.-H."/>
            <person name="Pang H."/>
        </authorList>
    </citation>
    <scope>NUCLEOTIDE SEQUENCE [LARGE SCALE GENOMIC DNA]</scope>
    <source>
        <strain evidence="1">SYSU_2023b</strain>
        <tissue evidence="1">Whole body</tissue>
    </source>
</reference>
<sequence>PSDPKVEFQWMSVSEQARRPTMPNPEGGRSRALQRIRSLNIVEEDLRILEIQRWNFSGCQ</sequence>
<organism evidence="1 2">
    <name type="scientific">Henosepilachna vigintioctopunctata</name>
    <dbReference type="NCBI Taxonomy" id="420089"/>
    <lineage>
        <taxon>Eukaryota</taxon>
        <taxon>Metazoa</taxon>
        <taxon>Ecdysozoa</taxon>
        <taxon>Arthropoda</taxon>
        <taxon>Hexapoda</taxon>
        <taxon>Insecta</taxon>
        <taxon>Pterygota</taxon>
        <taxon>Neoptera</taxon>
        <taxon>Endopterygota</taxon>
        <taxon>Coleoptera</taxon>
        <taxon>Polyphaga</taxon>
        <taxon>Cucujiformia</taxon>
        <taxon>Coccinelloidea</taxon>
        <taxon>Coccinellidae</taxon>
        <taxon>Epilachninae</taxon>
        <taxon>Epilachnini</taxon>
        <taxon>Henosepilachna</taxon>
    </lineage>
</organism>
<accession>A0AAW1U5M8</accession>
<name>A0AAW1U5M8_9CUCU</name>
<protein>
    <submittedName>
        <fullName evidence="1">Uncharacterized protein</fullName>
    </submittedName>
</protein>
<evidence type="ECO:0000313" key="2">
    <source>
        <dbReference type="Proteomes" id="UP001431783"/>
    </source>
</evidence>
<dbReference type="AlphaFoldDB" id="A0AAW1U5M8"/>
<dbReference type="Proteomes" id="UP001431783">
    <property type="component" value="Unassembled WGS sequence"/>
</dbReference>
<feature type="non-terminal residue" evidence="1">
    <location>
        <position position="1"/>
    </location>
</feature>
<gene>
    <name evidence="1" type="ORF">WA026_011074</name>
</gene>
<evidence type="ECO:0000313" key="1">
    <source>
        <dbReference type="EMBL" id="KAK9875973.1"/>
    </source>
</evidence>